<dbReference type="InterPro" id="IPR028351">
    <property type="entry name" value="CyaE"/>
</dbReference>
<comment type="similarity">
    <text evidence="2">Belongs to the outer membrane factor (OMF) (TC 1.B.17) family.</text>
</comment>
<dbReference type="GO" id="GO:0015562">
    <property type="term" value="F:efflux transmembrane transporter activity"/>
    <property type="evidence" value="ECO:0007669"/>
    <property type="project" value="InterPro"/>
</dbReference>
<dbReference type="EMBL" id="LIZT01000005">
    <property type="protein sequence ID" value="KPJ51178.1"/>
    <property type="molecule type" value="Genomic_DNA"/>
</dbReference>
<dbReference type="Proteomes" id="UP000051124">
    <property type="component" value="Unassembled WGS sequence"/>
</dbReference>
<keyword evidence="5" id="KW-0812">Transmembrane</keyword>
<dbReference type="GO" id="GO:0009279">
    <property type="term" value="C:cell outer membrane"/>
    <property type="evidence" value="ECO:0007669"/>
    <property type="project" value="UniProtKB-SubCell"/>
</dbReference>
<name>A0A0S7WLX6_UNCT6</name>
<evidence type="ECO:0000256" key="2">
    <source>
        <dbReference type="ARBA" id="ARBA00007613"/>
    </source>
</evidence>
<dbReference type="Gene3D" id="1.20.1600.10">
    <property type="entry name" value="Outer membrane efflux proteins (OEP)"/>
    <property type="match status" value="1"/>
</dbReference>
<evidence type="ECO:0000256" key="3">
    <source>
        <dbReference type="ARBA" id="ARBA00022448"/>
    </source>
</evidence>
<evidence type="ECO:0000256" key="4">
    <source>
        <dbReference type="ARBA" id="ARBA00022452"/>
    </source>
</evidence>
<evidence type="ECO:0000256" key="7">
    <source>
        <dbReference type="ARBA" id="ARBA00023237"/>
    </source>
</evidence>
<protein>
    <recommendedName>
        <fullName evidence="11">Transporter</fullName>
    </recommendedName>
</protein>
<keyword evidence="7" id="KW-0998">Cell outer membrane</keyword>
<keyword evidence="4" id="KW-1134">Transmembrane beta strand</keyword>
<evidence type="ECO:0000256" key="8">
    <source>
        <dbReference type="SAM" id="Coils"/>
    </source>
</evidence>
<gene>
    <name evidence="9" type="ORF">AMJ40_00825</name>
</gene>
<evidence type="ECO:0008006" key="11">
    <source>
        <dbReference type="Google" id="ProtNLM"/>
    </source>
</evidence>
<accession>A0A0S7WLX6</accession>
<dbReference type="SUPFAM" id="SSF56954">
    <property type="entry name" value="Outer membrane efflux proteins (OEP)"/>
    <property type="match status" value="1"/>
</dbReference>
<proteinExistence type="inferred from homology"/>
<reference evidence="9 10" key="1">
    <citation type="journal article" date="2015" name="Microbiome">
        <title>Genomic resolution of linkages in carbon, nitrogen, and sulfur cycling among widespread estuary sediment bacteria.</title>
        <authorList>
            <person name="Baker B.J."/>
            <person name="Lazar C.S."/>
            <person name="Teske A.P."/>
            <person name="Dick G.J."/>
        </authorList>
    </citation>
    <scope>NUCLEOTIDE SEQUENCE [LARGE SCALE GENOMIC DNA]</scope>
    <source>
        <strain evidence="9">DG_26</strain>
    </source>
</reference>
<comment type="subcellular location">
    <subcellularLocation>
        <location evidence="1">Cell outer membrane</location>
    </subcellularLocation>
</comment>
<dbReference type="PIRSF" id="PIRSF001892">
    <property type="entry name" value="CyaE"/>
    <property type="match status" value="1"/>
</dbReference>
<organism evidence="9 10">
    <name type="scientific">candidate division TA06 bacterium DG_26</name>
    <dbReference type="NCBI Taxonomy" id="1703771"/>
    <lineage>
        <taxon>Bacteria</taxon>
        <taxon>Bacteria division TA06</taxon>
    </lineage>
</organism>
<comment type="caution">
    <text evidence="9">The sequence shown here is derived from an EMBL/GenBank/DDBJ whole genome shotgun (WGS) entry which is preliminary data.</text>
</comment>
<evidence type="ECO:0000256" key="1">
    <source>
        <dbReference type="ARBA" id="ARBA00004442"/>
    </source>
</evidence>
<dbReference type="InterPro" id="IPR003423">
    <property type="entry name" value="OMP_efflux"/>
</dbReference>
<feature type="coiled-coil region" evidence="8">
    <location>
        <begin position="145"/>
        <end position="194"/>
    </location>
</feature>
<dbReference type="Pfam" id="PF02321">
    <property type="entry name" value="OEP"/>
    <property type="match status" value="2"/>
</dbReference>
<keyword evidence="8" id="KW-0175">Coiled coil</keyword>
<dbReference type="GO" id="GO:0015288">
    <property type="term" value="F:porin activity"/>
    <property type="evidence" value="ECO:0007669"/>
    <property type="project" value="TreeGrafter"/>
</dbReference>
<keyword evidence="6" id="KW-0472">Membrane</keyword>
<dbReference type="PANTHER" id="PTHR30026">
    <property type="entry name" value="OUTER MEMBRANE PROTEIN TOLC"/>
    <property type="match status" value="1"/>
</dbReference>
<keyword evidence="3" id="KW-0813">Transport</keyword>
<dbReference type="AlphaFoldDB" id="A0A0S7WLX6"/>
<evidence type="ECO:0000256" key="5">
    <source>
        <dbReference type="ARBA" id="ARBA00022692"/>
    </source>
</evidence>
<evidence type="ECO:0000313" key="9">
    <source>
        <dbReference type="EMBL" id="KPJ51178.1"/>
    </source>
</evidence>
<dbReference type="PANTHER" id="PTHR30026:SF20">
    <property type="entry name" value="OUTER MEMBRANE PROTEIN TOLC"/>
    <property type="match status" value="1"/>
</dbReference>
<evidence type="ECO:0000256" key="6">
    <source>
        <dbReference type="ARBA" id="ARBA00023136"/>
    </source>
</evidence>
<dbReference type="InterPro" id="IPR051906">
    <property type="entry name" value="TolC-like"/>
</dbReference>
<evidence type="ECO:0000313" key="10">
    <source>
        <dbReference type="Proteomes" id="UP000051124"/>
    </source>
</evidence>
<feature type="coiled-coil region" evidence="8">
    <location>
        <begin position="350"/>
        <end position="377"/>
    </location>
</feature>
<sequence>MGFSIAPFLVAGLLTSQPLTLDDCVKIALEHNLTLRQLSEQVRAATAEYQSSWSNFLPTLTVSGGYSRYRTETPWPGGYYTLEDTSWSASFQLSQTLFDSERFALSARLRAQKEVSEMEFTKERLNVSLKAKEDYYNLFRMKKLRQVSETRLKESEKNLEKTEQLHRLGSASRAALLKAKVDFLEAQLEAIKASKNVELAKSNLLITLGFGPSEEIVLEEDSLIELKEPPSYEVMLELASRHSPKLRSAKANLGLAKANLYASYGAYLPKLSFSATYGYQGRYAFPLKQAWDEGRKDWRFGLTISVPIFTGFQRYLSTNKRSAELRSAEHYREIVERNLRLELENSYLTIEESTKRLELAEEAFELAQESYEAAKERYDLGAAPILELIDAELSLVKAESARIEAFYDYRLGIERLKAIVGKEDI</sequence>
<dbReference type="GO" id="GO:1990281">
    <property type="term" value="C:efflux pump complex"/>
    <property type="evidence" value="ECO:0007669"/>
    <property type="project" value="TreeGrafter"/>
</dbReference>